<dbReference type="AlphaFoldDB" id="A0A3L8PVJ4"/>
<accession>A0A3L8PVJ4</accession>
<dbReference type="RefSeq" id="WP_121839331.1">
    <property type="nucleotide sequence ID" value="NZ_ML014785.1"/>
</dbReference>
<keyword evidence="2" id="KW-1185">Reference proteome</keyword>
<evidence type="ECO:0000313" key="2">
    <source>
        <dbReference type="Proteomes" id="UP000281474"/>
    </source>
</evidence>
<dbReference type="EMBL" id="QZEI01000036">
    <property type="protein sequence ID" value="RLV59380.1"/>
    <property type="molecule type" value="Genomic_DNA"/>
</dbReference>
<gene>
    <name evidence="1" type="ORF">D5018_12470</name>
</gene>
<name>A0A3L8PVJ4_9GAMM</name>
<protein>
    <submittedName>
        <fullName evidence="1">Cytoplasmic protein</fullName>
    </submittedName>
</protein>
<reference evidence="1 2" key="1">
    <citation type="submission" date="2018-09" db="EMBL/GenBank/DDBJ databases">
        <title>Phylogeny of the Shewanellaceae, and recommendation for two new genera, Pseudoshewanella and Parashewanella.</title>
        <authorList>
            <person name="Wang G."/>
        </authorList>
    </citation>
    <scope>NUCLEOTIDE SEQUENCE [LARGE SCALE GENOMIC DNA]</scope>
    <source>
        <strain evidence="1 2">C51</strain>
    </source>
</reference>
<organism evidence="1 2">
    <name type="scientific">Parashewanella curva</name>
    <dbReference type="NCBI Taxonomy" id="2338552"/>
    <lineage>
        <taxon>Bacteria</taxon>
        <taxon>Pseudomonadati</taxon>
        <taxon>Pseudomonadota</taxon>
        <taxon>Gammaproteobacteria</taxon>
        <taxon>Alteromonadales</taxon>
        <taxon>Shewanellaceae</taxon>
        <taxon>Parashewanella</taxon>
    </lineage>
</organism>
<evidence type="ECO:0000313" key="1">
    <source>
        <dbReference type="EMBL" id="RLV59380.1"/>
    </source>
</evidence>
<sequence length="59" mass="6154">MDISGSSVQSAANQQTTNVKVMQMAKQQQKAEGETAMQLINSAAPKPVGNAGHIINTKA</sequence>
<proteinExistence type="predicted"/>
<dbReference type="Proteomes" id="UP000281474">
    <property type="component" value="Unassembled WGS sequence"/>
</dbReference>
<comment type="caution">
    <text evidence="1">The sequence shown here is derived from an EMBL/GenBank/DDBJ whole genome shotgun (WGS) entry which is preliminary data.</text>
</comment>